<dbReference type="SUPFAM" id="SSF52172">
    <property type="entry name" value="CheY-like"/>
    <property type="match status" value="1"/>
</dbReference>
<dbReference type="SUPFAM" id="SSF55781">
    <property type="entry name" value="GAF domain-like"/>
    <property type="match status" value="1"/>
</dbReference>
<evidence type="ECO:0000256" key="4">
    <source>
        <dbReference type="ARBA" id="ARBA00023163"/>
    </source>
</evidence>
<keyword evidence="2" id="KW-0418">Kinase</keyword>
<dbReference type="EMBL" id="JACBZH010000001">
    <property type="protein sequence ID" value="NYH93240.1"/>
    <property type="molecule type" value="Genomic_DNA"/>
</dbReference>
<dbReference type="Gene3D" id="1.10.10.10">
    <property type="entry name" value="Winged helix-like DNA-binding domain superfamily/Winged helix DNA-binding domain"/>
    <property type="match status" value="1"/>
</dbReference>
<evidence type="ECO:0000313" key="6">
    <source>
        <dbReference type="EMBL" id="NYH93240.1"/>
    </source>
</evidence>
<evidence type="ECO:0000256" key="3">
    <source>
        <dbReference type="ARBA" id="ARBA00023015"/>
    </source>
</evidence>
<organism evidence="6 7">
    <name type="scientific">Actinopolymorpha rutila</name>
    <dbReference type="NCBI Taxonomy" id="446787"/>
    <lineage>
        <taxon>Bacteria</taxon>
        <taxon>Bacillati</taxon>
        <taxon>Actinomycetota</taxon>
        <taxon>Actinomycetes</taxon>
        <taxon>Propionibacteriales</taxon>
        <taxon>Actinopolymorphaceae</taxon>
        <taxon>Actinopolymorpha</taxon>
    </lineage>
</organism>
<dbReference type="Gene3D" id="3.30.450.40">
    <property type="match status" value="1"/>
</dbReference>
<dbReference type="GO" id="GO:0016301">
    <property type="term" value="F:kinase activity"/>
    <property type="evidence" value="ECO:0007669"/>
    <property type="project" value="UniProtKB-KW"/>
</dbReference>
<dbReference type="RefSeq" id="WP_179790795.1">
    <property type="nucleotide sequence ID" value="NZ_BAAARR010000045.1"/>
</dbReference>
<dbReference type="PROSITE" id="PS50921">
    <property type="entry name" value="ANTAR"/>
    <property type="match status" value="1"/>
</dbReference>
<dbReference type="Proteomes" id="UP000579605">
    <property type="component" value="Unassembled WGS sequence"/>
</dbReference>
<keyword evidence="1" id="KW-0808">Transferase</keyword>
<reference evidence="6 7" key="1">
    <citation type="submission" date="2020-07" db="EMBL/GenBank/DDBJ databases">
        <title>Sequencing the genomes of 1000 actinobacteria strains.</title>
        <authorList>
            <person name="Klenk H.-P."/>
        </authorList>
    </citation>
    <scope>NUCLEOTIDE SEQUENCE [LARGE SCALE GENOMIC DNA]</scope>
    <source>
        <strain evidence="6 7">DSM 18448</strain>
    </source>
</reference>
<evidence type="ECO:0000256" key="2">
    <source>
        <dbReference type="ARBA" id="ARBA00022777"/>
    </source>
</evidence>
<dbReference type="InterPro" id="IPR003018">
    <property type="entry name" value="GAF"/>
</dbReference>
<dbReference type="InterPro" id="IPR005561">
    <property type="entry name" value="ANTAR"/>
</dbReference>
<proteinExistence type="predicted"/>
<dbReference type="InterPro" id="IPR012074">
    <property type="entry name" value="GAF_ANTAR"/>
</dbReference>
<evidence type="ECO:0000256" key="1">
    <source>
        <dbReference type="ARBA" id="ARBA00022679"/>
    </source>
</evidence>
<dbReference type="GO" id="GO:0003723">
    <property type="term" value="F:RNA binding"/>
    <property type="evidence" value="ECO:0007669"/>
    <property type="project" value="InterPro"/>
</dbReference>
<comment type="caution">
    <text evidence="6">The sequence shown here is derived from an EMBL/GenBank/DDBJ whole genome shotgun (WGS) entry which is preliminary data.</text>
</comment>
<protein>
    <submittedName>
        <fullName evidence="6">GAF domain-containing protein</fullName>
    </submittedName>
</protein>
<sequence length="235" mass="25241">MNAQGAEGERLALGFAHLMEELWAADSEQSTLLSVVKAAATSVPGAIAAGVSMRRARGRIDTAAATAAFVSEVDRAQYELREGPCVASVGDNLVNLANDLRTDTQWPRFGPAAVSLGVDAMLSFRLSARGEVIGALNLYADRPLAFTEHSCAVGTIFAAHASVAIAAARRAETLTEALKTRSEISEAVGIVMERHRLTSEEAFEVLRRISQNRNIKLREVAHRILYTGEIPGVQR</sequence>
<keyword evidence="4" id="KW-0804">Transcription</keyword>
<accession>A0A852ZWA1</accession>
<dbReference type="Pfam" id="PF03861">
    <property type="entry name" value="ANTAR"/>
    <property type="match status" value="1"/>
</dbReference>
<dbReference type="InterPro" id="IPR011006">
    <property type="entry name" value="CheY-like_superfamily"/>
</dbReference>
<dbReference type="PIRSF" id="PIRSF036625">
    <property type="entry name" value="GAF_ANTAR"/>
    <property type="match status" value="1"/>
</dbReference>
<evidence type="ECO:0000313" key="7">
    <source>
        <dbReference type="Proteomes" id="UP000579605"/>
    </source>
</evidence>
<dbReference type="AlphaFoldDB" id="A0A852ZWA1"/>
<keyword evidence="7" id="KW-1185">Reference proteome</keyword>
<name>A0A852ZWA1_9ACTN</name>
<dbReference type="InterPro" id="IPR036388">
    <property type="entry name" value="WH-like_DNA-bd_sf"/>
</dbReference>
<keyword evidence="3" id="KW-0805">Transcription regulation</keyword>
<gene>
    <name evidence="6" type="ORF">F4554_005878</name>
</gene>
<dbReference type="SMART" id="SM01012">
    <property type="entry name" value="ANTAR"/>
    <property type="match status" value="1"/>
</dbReference>
<dbReference type="InterPro" id="IPR029016">
    <property type="entry name" value="GAF-like_dom_sf"/>
</dbReference>
<dbReference type="Pfam" id="PF13185">
    <property type="entry name" value="GAF_2"/>
    <property type="match status" value="1"/>
</dbReference>
<evidence type="ECO:0000259" key="5">
    <source>
        <dbReference type="PROSITE" id="PS50921"/>
    </source>
</evidence>
<feature type="domain" description="ANTAR" evidence="5">
    <location>
        <begin position="164"/>
        <end position="225"/>
    </location>
</feature>